<dbReference type="EMBL" id="CP003380">
    <property type="protein sequence ID" value="AFJ01553.1"/>
    <property type="molecule type" value="Genomic_DNA"/>
</dbReference>
<dbReference type="PATRIC" id="fig|754477.3.peg.373"/>
<dbReference type="KEGG" id="mec:Q7C_378"/>
<evidence type="ECO:0000313" key="1">
    <source>
        <dbReference type="EMBL" id="AFJ01553.1"/>
    </source>
</evidence>
<evidence type="ECO:0000313" key="2">
    <source>
        <dbReference type="Proteomes" id="UP000009145"/>
    </source>
</evidence>
<dbReference type="eggNOG" id="ENOG5032MWF">
    <property type="taxonomic scope" value="Bacteria"/>
</dbReference>
<dbReference type="SUPFAM" id="SSF56935">
    <property type="entry name" value="Porins"/>
    <property type="match status" value="1"/>
</dbReference>
<protein>
    <recommendedName>
        <fullName evidence="3">Alginate export domain-containing protein</fullName>
    </recommendedName>
</protein>
<evidence type="ECO:0008006" key="3">
    <source>
        <dbReference type="Google" id="ProtNLM"/>
    </source>
</evidence>
<reference evidence="1 2" key="1">
    <citation type="journal article" date="2012" name="J. Bacteriol.">
        <title>Complete genome sequences of Methylophaga sp. strain JAM1 and Methylophaga sp. strain JAM7.</title>
        <authorList>
            <person name="Villeneuve C."/>
            <person name="Martineau C."/>
            <person name="Mauffrey F."/>
            <person name="Villemur R."/>
        </authorList>
    </citation>
    <scope>NUCLEOTIDE SEQUENCE [LARGE SCALE GENOMIC DNA]</scope>
    <source>
        <strain evidence="1 2">JAM7</strain>
    </source>
</reference>
<keyword evidence="2" id="KW-1185">Reference proteome</keyword>
<dbReference type="STRING" id="754477.Q7C_378"/>
<organism evidence="1 2">
    <name type="scientific">Methylophaga frappieri (strain ATCC BAA-2434 / DSM 25690 / JAM7)</name>
    <dbReference type="NCBI Taxonomy" id="754477"/>
    <lineage>
        <taxon>Bacteria</taxon>
        <taxon>Pseudomonadati</taxon>
        <taxon>Pseudomonadota</taxon>
        <taxon>Gammaproteobacteria</taxon>
        <taxon>Thiotrichales</taxon>
        <taxon>Piscirickettsiaceae</taxon>
        <taxon>Methylophaga</taxon>
    </lineage>
</organism>
<sequence length="439" mass="50576" precursor="true">MIRQMMHCQWPANTGKQNINHIRSGLKLTFAGLLTALLLIAKTSFAAGPGEAADPFDFDLTESAEPTETNWQVNGYLEWRSRYALPQRDWLSNRMLTQLETRYESDEWLFFSSAQMEYDPATTDYRSAERFNLNEAYFSFDGDQFDLMIGKQRIAWGVADGRSTIDRVNAVDMREPIGNGRTSARRPSWAVFTEYNQDWGIWEAVWLPRGRDRKFAEFGSPWEMPFINQLRRQERDGQIALEIDDPHPHEGGIRFTHYGQGLDWGLAYFNGYTDAPIVLENKDNRIWLRPERIQTWNINLASGIGKNTLRAEFSHTPDFPTINGQTESLTQVVTGWDRTFLTDLYVNIQIYWDGYDETEDDYGLTFAITNGFYRDALELGIRGQTARDAQYVLEVFANYQVNDNLSLDIKSLTFGGDTDTGIGAFRDNDFVELAIRYAF</sequence>
<proteinExistence type="predicted"/>
<gene>
    <name evidence="1" type="ordered locus">Q7C_378</name>
</gene>
<accession>I1YF60</accession>
<name>I1YF60_METFJ</name>
<dbReference type="Proteomes" id="UP000009145">
    <property type="component" value="Chromosome"/>
</dbReference>
<dbReference type="HOGENOM" id="CLU_631162_0_0_6"/>
<dbReference type="AlphaFoldDB" id="I1YF60"/>